<dbReference type="PROSITE" id="PS50853">
    <property type="entry name" value="FN3"/>
    <property type="match status" value="3"/>
</dbReference>
<keyword evidence="1" id="KW-0677">Repeat</keyword>
<dbReference type="AlphaFoldDB" id="A0AAV4EJX1"/>
<proteinExistence type="predicted"/>
<feature type="domain" description="Fibronectin type-III" evidence="3">
    <location>
        <begin position="2"/>
        <end position="99"/>
    </location>
</feature>
<dbReference type="InterPro" id="IPR050964">
    <property type="entry name" value="Striated_Muscle_Regulatory"/>
</dbReference>
<name>A0AAV4EJX1_9GAST</name>
<dbReference type="Pfam" id="PF00041">
    <property type="entry name" value="fn3"/>
    <property type="match status" value="3"/>
</dbReference>
<comment type="caution">
    <text evidence="4">The sequence shown here is derived from an EMBL/GenBank/DDBJ whole genome shotgun (WGS) entry which is preliminary data.</text>
</comment>
<dbReference type="EMBL" id="BMAT01010777">
    <property type="protein sequence ID" value="GFR60561.1"/>
    <property type="molecule type" value="Genomic_DNA"/>
</dbReference>
<feature type="domain" description="Fibronectin type-III" evidence="3">
    <location>
        <begin position="127"/>
        <end position="223"/>
    </location>
</feature>
<dbReference type="Proteomes" id="UP000762676">
    <property type="component" value="Unassembled WGS sequence"/>
</dbReference>
<evidence type="ECO:0000256" key="2">
    <source>
        <dbReference type="SAM" id="MobiDB-lite"/>
    </source>
</evidence>
<evidence type="ECO:0000256" key="1">
    <source>
        <dbReference type="ARBA" id="ARBA00022737"/>
    </source>
</evidence>
<feature type="domain" description="Fibronectin type-III" evidence="3">
    <location>
        <begin position="224"/>
        <end position="327"/>
    </location>
</feature>
<evidence type="ECO:0000313" key="4">
    <source>
        <dbReference type="EMBL" id="GFR60561.1"/>
    </source>
</evidence>
<evidence type="ECO:0000259" key="3">
    <source>
        <dbReference type="PROSITE" id="PS50853"/>
    </source>
</evidence>
<dbReference type="SUPFAM" id="SSF49265">
    <property type="entry name" value="Fibronectin type III"/>
    <property type="match status" value="2"/>
</dbReference>
<gene>
    <name evidence="4" type="ORF">ElyMa_005410400</name>
</gene>
<sequence>MSIEKPEMTLLSPDCVQLSWRAARVPPATANLSPTTYRIEARHEDSFEWIEKATNVTGLSTEIKGLNPHVEYAFRVRAVNDFGWSESTLPVFLHRSQDLKDKAAEMEFEEIETMGSIFGDTSPPKMPMDTPRMGIVQSDGSMKLSWTQARIPVYARKTSITYSIEKKEPLDQDWVPVVSDLDDNQYLVTGIEPQQDYLFRVKAHNEFGASEATLPAALTRSKIPPRVPQGRPSMSDIKDTSLTLSWQPGRMPSYIKGPVKISYIVECREPPNHLWNKLNSDVGTTSYKVTNLRSDQDYMFRVRAFNDSGMSEPTLPVTLTRERVPDVEPRTMRRRSSVERFASVERRTSRERSLSMDRGSSVPRAGVLSREGSKREVDEEDMFAGQTPDTTRKSS</sequence>
<protein>
    <submittedName>
        <fullName evidence="4">Titin</fullName>
    </submittedName>
</protein>
<dbReference type="CDD" id="cd00063">
    <property type="entry name" value="FN3"/>
    <property type="match status" value="3"/>
</dbReference>
<feature type="region of interest" description="Disordered" evidence="2">
    <location>
        <begin position="326"/>
        <end position="395"/>
    </location>
</feature>
<organism evidence="4 5">
    <name type="scientific">Elysia marginata</name>
    <dbReference type="NCBI Taxonomy" id="1093978"/>
    <lineage>
        <taxon>Eukaryota</taxon>
        <taxon>Metazoa</taxon>
        <taxon>Spiralia</taxon>
        <taxon>Lophotrochozoa</taxon>
        <taxon>Mollusca</taxon>
        <taxon>Gastropoda</taxon>
        <taxon>Heterobranchia</taxon>
        <taxon>Euthyneura</taxon>
        <taxon>Panpulmonata</taxon>
        <taxon>Sacoglossa</taxon>
        <taxon>Placobranchoidea</taxon>
        <taxon>Plakobranchidae</taxon>
        <taxon>Elysia</taxon>
    </lineage>
</organism>
<dbReference type="InterPro" id="IPR036116">
    <property type="entry name" value="FN3_sf"/>
</dbReference>
<feature type="compositionally biased region" description="Basic and acidic residues" evidence="2">
    <location>
        <begin position="326"/>
        <end position="355"/>
    </location>
</feature>
<dbReference type="PANTHER" id="PTHR13817">
    <property type="entry name" value="TITIN"/>
    <property type="match status" value="1"/>
</dbReference>
<evidence type="ECO:0000313" key="5">
    <source>
        <dbReference type="Proteomes" id="UP000762676"/>
    </source>
</evidence>
<dbReference type="InterPro" id="IPR013783">
    <property type="entry name" value="Ig-like_fold"/>
</dbReference>
<dbReference type="PRINTS" id="PR00014">
    <property type="entry name" value="FNTYPEIII"/>
</dbReference>
<reference evidence="4 5" key="1">
    <citation type="journal article" date="2021" name="Elife">
        <title>Chloroplast acquisition without the gene transfer in kleptoplastic sea slugs, Plakobranchus ocellatus.</title>
        <authorList>
            <person name="Maeda T."/>
            <person name="Takahashi S."/>
            <person name="Yoshida T."/>
            <person name="Shimamura S."/>
            <person name="Takaki Y."/>
            <person name="Nagai Y."/>
            <person name="Toyoda A."/>
            <person name="Suzuki Y."/>
            <person name="Arimoto A."/>
            <person name="Ishii H."/>
            <person name="Satoh N."/>
            <person name="Nishiyama T."/>
            <person name="Hasebe M."/>
            <person name="Maruyama T."/>
            <person name="Minagawa J."/>
            <person name="Obokata J."/>
            <person name="Shigenobu S."/>
        </authorList>
    </citation>
    <scope>NUCLEOTIDE SEQUENCE [LARGE SCALE GENOMIC DNA]</scope>
</reference>
<dbReference type="InterPro" id="IPR003961">
    <property type="entry name" value="FN3_dom"/>
</dbReference>
<accession>A0AAV4EJX1</accession>
<dbReference type="PANTHER" id="PTHR13817:SF166">
    <property type="entry name" value="NEURONAL IGCAM-RELATED"/>
    <property type="match status" value="1"/>
</dbReference>
<keyword evidence="5" id="KW-1185">Reference proteome</keyword>
<dbReference type="Gene3D" id="2.60.40.10">
    <property type="entry name" value="Immunoglobulins"/>
    <property type="match status" value="3"/>
</dbReference>
<dbReference type="SMART" id="SM00060">
    <property type="entry name" value="FN3"/>
    <property type="match status" value="3"/>
</dbReference>